<evidence type="ECO:0000256" key="2">
    <source>
        <dbReference type="ARBA" id="ARBA00008936"/>
    </source>
</evidence>
<dbReference type="InterPro" id="IPR050053">
    <property type="entry name" value="ATPase_alpha/beta_chains"/>
</dbReference>
<dbReference type="InterPro" id="IPR024034">
    <property type="entry name" value="ATPase_F1/V1_b/a_C"/>
</dbReference>
<keyword evidence="5 14" id="KW-0375">Hydrogen ion transport</keyword>
<dbReference type="SMART" id="SM00382">
    <property type="entry name" value="AAA"/>
    <property type="match status" value="1"/>
</dbReference>
<dbReference type="InterPro" id="IPR003593">
    <property type="entry name" value="AAA+_ATPase"/>
</dbReference>
<name>A0A517MXS8_9BACT</name>
<proteinExistence type="inferred from homology"/>
<dbReference type="InterPro" id="IPR005722">
    <property type="entry name" value="ATP_synth_F1_bsu"/>
</dbReference>
<dbReference type="EMBL" id="CP036263">
    <property type="protein sequence ID" value="QDS99685.1"/>
    <property type="molecule type" value="Genomic_DNA"/>
</dbReference>
<dbReference type="GO" id="GO:0045259">
    <property type="term" value="C:proton-transporting ATP synthase complex"/>
    <property type="evidence" value="ECO:0007669"/>
    <property type="project" value="UniProtKB-KW"/>
</dbReference>
<dbReference type="GO" id="GO:0046962">
    <property type="term" value="F:sodium-transporting ATPase activity, rotational mechanism"/>
    <property type="evidence" value="ECO:0007669"/>
    <property type="project" value="UniProtKB-EC"/>
</dbReference>
<keyword evidence="7 14" id="KW-1278">Translocase</keyword>
<evidence type="ECO:0000313" key="17">
    <source>
        <dbReference type="Proteomes" id="UP000319852"/>
    </source>
</evidence>
<keyword evidence="9 14" id="KW-0472">Membrane</keyword>
<evidence type="ECO:0000259" key="15">
    <source>
        <dbReference type="SMART" id="SM00382"/>
    </source>
</evidence>
<keyword evidence="3 14" id="KW-0813">Transport</keyword>
<dbReference type="Pfam" id="PF22919">
    <property type="entry name" value="ATP-synt_VA_C"/>
    <property type="match status" value="1"/>
</dbReference>
<dbReference type="CDD" id="cd18115">
    <property type="entry name" value="ATP-synt_F1_beta_N"/>
    <property type="match status" value="1"/>
</dbReference>
<evidence type="ECO:0000313" key="16">
    <source>
        <dbReference type="EMBL" id="QDS99685.1"/>
    </source>
</evidence>
<dbReference type="CDD" id="cd18110">
    <property type="entry name" value="ATP-synt_F1_beta_C"/>
    <property type="match status" value="1"/>
</dbReference>
<evidence type="ECO:0000256" key="4">
    <source>
        <dbReference type="ARBA" id="ARBA00022741"/>
    </source>
</evidence>
<dbReference type="SUPFAM" id="SSF47917">
    <property type="entry name" value="C-terminal domain of alpha and beta subunits of F1 ATP synthase"/>
    <property type="match status" value="1"/>
</dbReference>
<comment type="catalytic activity">
    <reaction evidence="12">
        <text>4 Na(+)(in) + ATP + H2O = 4 Na(+)(out) + ADP + phosphate + H(+)</text>
        <dbReference type="Rhea" id="RHEA:58156"/>
        <dbReference type="ChEBI" id="CHEBI:15377"/>
        <dbReference type="ChEBI" id="CHEBI:15378"/>
        <dbReference type="ChEBI" id="CHEBI:29101"/>
        <dbReference type="ChEBI" id="CHEBI:30616"/>
        <dbReference type="ChEBI" id="CHEBI:43474"/>
        <dbReference type="ChEBI" id="CHEBI:456216"/>
        <dbReference type="EC" id="7.2.2.1"/>
    </reaction>
</comment>
<comment type="similarity">
    <text evidence="2 14">Belongs to the ATPase alpha/beta chains family.</text>
</comment>
<reference evidence="16 17" key="1">
    <citation type="submission" date="2019-02" db="EMBL/GenBank/DDBJ databases">
        <title>Deep-cultivation of Planctomycetes and their phenomic and genomic characterization uncovers novel biology.</title>
        <authorList>
            <person name="Wiegand S."/>
            <person name="Jogler M."/>
            <person name="Boedeker C."/>
            <person name="Pinto D."/>
            <person name="Vollmers J."/>
            <person name="Rivas-Marin E."/>
            <person name="Kohn T."/>
            <person name="Peeters S.H."/>
            <person name="Heuer A."/>
            <person name="Rast P."/>
            <person name="Oberbeckmann S."/>
            <person name="Bunk B."/>
            <person name="Jeske O."/>
            <person name="Meyerdierks A."/>
            <person name="Storesund J.E."/>
            <person name="Kallscheuer N."/>
            <person name="Luecker S."/>
            <person name="Lage O.M."/>
            <person name="Pohl T."/>
            <person name="Merkel B.J."/>
            <person name="Hornburger P."/>
            <person name="Mueller R.-W."/>
            <person name="Bruemmer F."/>
            <person name="Labrenz M."/>
            <person name="Spormann A.M."/>
            <person name="Op den Camp H."/>
            <person name="Overmann J."/>
            <person name="Amann R."/>
            <person name="Jetten M.S.M."/>
            <person name="Mascher T."/>
            <person name="Medema M.H."/>
            <person name="Devos D.P."/>
            <person name="Kaster A.-K."/>
            <person name="Ovreas L."/>
            <person name="Rohde M."/>
            <person name="Galperin M.Y."/>
            <person name="Jogler C."/>
        </authorList>
    </citation>
    <scope>NUCLEOTIDE SEQUENCE [LARGE SCALE GENOMIC DNA]</scope>
    <source>
        <strain evidence="16 17">HG15A2</strain>
    </source>
</reference>
<dbReference type="AlphaFoldDB" id="A0A517MXS8"/>
<dbReference type="NCBIfam" id="TIGR01039">
    <property type="entry name" value="atpD"/>
    <property type="match status" value="1"/>
</dbReference>
<dbReference type="SUPFAM" id="SSF50615">
    <property type="entry name" value="N-terminal domain of alpha and beta subunits of F1 ATP synthase"/>
    <property type="match status" value="1"/>
</dbReference>
<evidence type="ECO:0000256" key="12">
    <source>
        <dbReference type="ARBA" id="ARBA00052325"/>
    </source>
</evidence>
<dbReference type="GO" id="GO:0046933">
    <property type="term" value="F:proton-transporting ATP synthase activity, rotational mechanism"/>
    <property type="evidence" value="ECO:0007669"/>
    <property type="project" value="UniProtKB-UniRule"/>
</dbReference>
<evidence type="ECO:0000256" key="1">
    <source>
        <dbReference type="ARBA" id="ARBA00004202"/>
    </source>
</evidence>
<comment type="function">
    <text evidence="14">Produces ATP from ADP in the presence of a proton gradient across the membrane. The catalytic sites are hosted primarily by the beta subunits.</text>
</comment>
<dbReference type="HAMAP" id="MF_01347">
    <property type="entry name" value="ATP_synth_beta_bact"/>
    <property type="match status" value="1"/>
</dbReference>
<dbReference type="Pfam" id="PF00006">
    <property type="entry name" value="ATP-synt_ab"/>
    <property type="match status" value="1"/>
</dbReference>
<dbReference type="KEGG" id="amob:HG15A2_30120"/>
<dbReference type="EC" id="7.1.2.2" evidence="14"/>
<gene>
    <name evidence="14 16" type="primary">atpD</name>
    <name evidence="16" type="ORF">HG15A2_30120</name>
</gene>
<dbReference type="InterPro" id="IPR055190">
    <property type="entry name" value="ATP-synt_VA_C"/>
</dbReference>
<dbReference type="FunFam" id="2.40.10.170:FF:000005">
    <property type="entry name" value="ATP synthase subunit beta"/>
    <property type="match status" value="1"/>
</dbReference>
<keyword evidence="6 14" id="KW-0067">ATP-binding</keyword>
<keyword evidence="14" id="KW-1003">Cell membrane</keyword>
<evidence type="ECO:0000256" key="8">
    <source>
        <dbReference type="ARBA" id="ARBA00023065"/>
    </source>
</evidence>
<dbReference type="InterPro" id="IPR000194">
    <property type="entry name" value="ATPase_F1/V1/A1_a/bsu_nucl-bd"/>
</dbReference>
<dbReference type="Gene3D" id="2.40.10.170">
    <property type="match status" value="1"/>
</dbReference>
<protein>
    <recommendedName>
        <fullName evidence="14">ATP synthase subunit beta</fullName>
        <ecNumber evidence="14">7.1.2.2</ecNumber>
    </recommendedName>
    <alternativeName>
        <fullName evidence="14">ATP synthase F1 sector subunit beta</fullName>
    </alternativeName>
    <alternativeName>
        <fullName evidence="14">F-ATPase subunit beta</fullName>
    </alternativeName>
</protein>
<keyword evidence="10 14" id="KW-0139">CF(1)</keyword>
<dbReference type="PROSITE" id="PS00152">
    <property type="entry name" value="ATPASE_ALPHA_BETA"/>
    <property type="match status" value="1"/>
</dbReference>
<dbReference type="CDD" id="cd01133">
    <property type="entry name" value="F1-ATPase_beta_CD"/>
    <property type="match status" value="1"/>
</dbReference>
<dbReference type="FunFam" id="1.10.1140.10:FF:000001">
    <property type="entry name" value="ATP synthase subunit beta"/>
    <property type="match status" value="1"/>
</dbReference>
<evidence type="ECO:0000256" key="3">
    <source>
        <dbReference type="ARBA" id="ARBA00022448"/>
    </source>
</evidence>
<feature type="binding site" evidence="14">
    <location>
        <begin position="160"/>
        <end position="167"/>
    </location>
    <ligand>
        <name>ATP</name>
        <dbReference type="ChEBI" id="CHEBI:30616"/>
    </ligand>
</feature>
<dbReference type="InterPro" id="IPR004100">
    <property type="entry name" value="ATPase_F1/V1/A1_a/bsu_N"/>
</dbReference>
<dbReference type="InterPro" id="IPR020003">
    <property type="entry name" value="ATPase_a/bsu_AS"/>
</dbReference>
<dbReference type="Proteomes" id="UP000319852">
    <property type="component" value="Chromosome"/>
</dbReference>
<evidence type="ECO:0000256" key="10">
    <source>
        <dbReference type="ARBA" id="ARBA00023196"/>
    </source>
</evidence>
<dbReference type="InterPro" id="IPR027417">
    <property type="entry name" value="P-loop_NTPase"/>
</dbReference>
<dbReference type="PANTHER" id="PTHR15184">
    <property type="entry name" value="ATP SYNTHASE"/>
    <property type="match status" value="1"/>
</dbReference>
<dbReference type="OrthoDB" id="9801639at2"/>
<comment type="subcellular location">
    <subcellularLocation>
        <location evidence="1 14">Cell membrane</location>
        <topology evidence="1 14">Peripheral membrane protein</topology>
    </subcellularLocation>
</comment>
<keyword evidence="11 14" id="KW-0066">ATP synthesis</keyword>
<keyword evidence="8 14" id="KW-0406">Ion transport</keyword>
<dbReference type="Pfam" id="PF02874">
    <property type="entry name" value="ATP-synt_ab_N"/>
    <property type="match status" value="1"/>
</dbReference>
<sequence length="483" mass="52426">MATATANNVGHITQIIGSTFDVEFAEDSLPAIYNALRVQSETKGVKIDLTGEVQQQLGGGRVRCIALGSTDGLIRGQECVDTGQPVTVPVGEATLGRVFNVLGDAVDGRGEVKADEHWSIHRDAPPLEDLSTKTELFETGIKVVDLLTPFVRGGKAGLFGGAGLGKTVILTELIARIASAHGGYSVFAGVGERTREGTDLWLEMQEAKIGDTGKSVIDQTCMVFGQMNEPPGARLRVALSALTMAEYFRDKTGADTLLFVDNIFRFSQAGSEVSALLGRMPSAVGYQPTLASEMGALQERIASTKNGAITSVQAVYVPADDPTDPAPATAFGQLDAFLYLERSISEKGIYPAVDPLASSSRILDPQYVGERHYNCARRVQTTLQRYRELQDIIAILGVDELSEEDRMIVHRARRIERFLSQPFLVAEVFTGKPGEITSLEDTIRSFEEICDGKWDHLSEDAFMYVGAIEQAEEQFKKLQAKGK</sequence>
<dbReference type="SUPFAM" id="SSF52540">
    <property type="entry name" value="P-loop containing nucleoside triphosphate hydrolases"/>
    <property type="match status" value="1"/>
</dbReference>
<dbReference type="InterPro" id="IPR036121">
    <property type="entry name" value="ATPase_F1/V1/A1_a/bsu_N_sf"/>
</dbReference>
<evidence type="ECO:0000256" key="11">
    <source>
        <dbReference type="ARBA" id="ARBA00023310"/>
    </source>
</evidence>
<comment type="catalytic activity">
    <reaction evidence="14">
        <text>ATP + H2O + 4 H(+)(in) = ADP + phosphate + 5 H(+)(out)</text>
        <dbReference type="Rhea" id="RHEA:57720"/>
        <dbReference type="ChEBI" id="CHEBI:15377"/>
        <dbReference type="ChEBI" id="CHEBI:15378"/>
        <dbReference type="ChEBI" id="CHEBI:30616"/>
        <dbReference type="ChEBI" id="CHEBI:43474"/>
        <dbReference type="ChEBI" id="CHEBI:456216"/>
        <dbReference type="EC" id="7.1.2.2"/>
    </reaction>
</comment>
<evidence type="ECO:0000256" key="5">
    <source>
        <dbReference type="ARBA" id="ARBA00022781"/>
    </source>
</evidence>
<keyword evidence="17" id="KW-1185">Reference proteome</keyword>
<comment type="function">
    <text evidence="13">Produces ATP from ADP in the presence of a sodium ion gradient across the membrane. The beta chain is the catalytic subunit.</text>
</comment>
<evidence type="ECO:0000256" key="7">
    <source>
        <dbReference type="ARBA" id="ARBA00022967"/>
    </source>
</evidence>
<dbReference type="RefSeq" id="WP_145060861.1">
    <property type="nucleotide sequence ID" value="NZ_CP036263.1"/>
</dbReference>
<dbReference type="FunFam" id="3.40.50.300:FF:000004">
    <property type="entry name" value="ATP synthase subunit beta"/>
    <property type="match status" value="1"/>
</dbReference>
<evidence type="ECO:0000256" key="6">
    <source>
        <dbReference type="ARBA" id="ARBA00022840"/>
    </source>
</evidence>
<dbReference type="GO" id="GO:0005886">
    <property type="term" value="C:plasma membrane"/>
    <property type="evidence" value="ECO:0007669"/>
    <property type="project" value="UniProtKB-SubCell"/>
</dbReference>
<organism evidence="16 17">
    <name type="scientific">Adhaeretor mobilis</name>
    <dbReference type="NCBI Taxonomy" id="1930276"/>
    <lineage>
        <taxon>Bacteria</taxon>
        <taxon>Pseudomonadati</taxon>
        <taxon>Planctomycetota</taxon>
        <taxon>Planctomycetia</taxon>
        <taxon>Pirellulales</taxon>
        <taxon>Lacipirellulaceae</taxon>
        <taxon>Adhaeretor</taxon>
    </lineage>
</organism>
<evidence type="ECO:0000256" key="14">
    <source>
        <dbReference type="HAMAP-Rule" id="MF_01347"/>
    </source>
</evidence>
<dbReference type="PANTHER" id="PTHR15184:SF71">
    <property type="entry name" value="ATP SYNTHASE SUBUNIT BETA, MITOCHONDRIAL"/>
    <property type="match status" value="1"/>
</dbReference>
<dbReference type="Gene3D" id="3.40.50.300">
    <property type="entry name" value="P-loop containing nucleotide triphosphate hydrolases"/>
    <property type="match status" value="1"/>
</dbReference>
<dbReference type="Gene3D" id="1.10.1140.10">
    <property type="entry name" value="Bovine Mitochondrial F1-atpase, Atp Synthase Beta Chain, Chain D, domain 3"/>
    <property type="match status" value="1"/>
</dbReference>
<feature type="domain" description="AAA+ ATPase" evidence="15">
    <location>
        <begin position="152"/>
        <end position="423"/>
    </location>
</feature>
<keyword evidence="4 14" id="KW-0547">Nucleotide-binding</keyword>
<evidence type="ECO:0000256" key="9">
    <source>
        <dbReference type="ARBA" id="ARBA00023136"/>
    </source>
</evidence>
<accession>A0A517MXS8</accession>
<dbReference type="GO" id="GO:0005524">
    <property type="term" value="F:ATP binding"/>
    <property type="evidence" value="ECO:0007669"/>
    <property type="project" value="UniProtKB-UniRule"/>
</dbReference>
<evidence type="ECO:0000256" key="13">
    <source>
        <dbReference type="ARBA" id="ARBA00059242"/>
    </source>
</evidence>